<dbReference type="EMBL" id="BGZK01000018">
    <property type="protein sequence ID" value="GBP05584.1"/>
    <property type="molecule type" value="Genomic_DNA"/>
</dbReference>
<accession>A0A4C1SUL2</accession>
<organism evidence="1 2">
    <name type="scientific">Eumeta variegata</name>
    <name type="common">Bagworm moth</name>
    <name type="synonym">Eumeta japonica</name>
    <dbReference type="NCBI Taxonomy" id="151549"/>
    <lineage>
        <taxon>Eukaryota</taxon>
        <taxon>Metazoa</taxon>
        <taxon>Ecdysozoa</taxon>
        <taxon>Arthropoda</taxon>
        <taxon>Hexapoda</taxon>
        <taxon>Insecta</taxon>
        <taxon>Pterygota</taxon>
        <taxon>Neoptera</taxon>
        <taxon>Endopterygota</taxon>
        <taxon>Lepidoptera</taxon>
        <taxon>Glossata</taxon>
        <taxon>Ditrysia</taxon>
        <taxon>Tineoidea</taxon>
        <taxon>Psychidae</taxon>
        <taxon>Oiketicinae</taxon>
        <taxon>Eumeta</taxon>
    </lineage>
</organism>
<keyword evidence="2" id="KW-1185">Reference proteome</keyword>
<sequence>MRGIINETVPERARLSVLQCPKTKRINAETVSLKLPVQRMHKELRPINGRTVSGSTVGIIFSTVTPYPPRSLYFKLRGLQTPARALCWRGAVKNHQRRCDDSVRGRRLTSSSRHEASGLCFDFAAYVDSNYKLNGQFSRVLTAEQPLLNTD</sequence>
<evidence type="ECO:0000313" key="1">
    <source>
        <dbReference type="EMBL" id="GBP05584.1"/>
    </source>
</evidence>
<name>A0A4C1SUL2_EUMVA</name>
<evidence type="ECO:0000313" key="2">
    <source>
        <dbReference type="Proteomes" id="UP000299102"/>
    </source>
</evidence>
<reference evidence="1 2" key="1">
    <citation type="journal article" date="2019" name="Commun. Biol.">
        <title>The bagworm genome reveals a unique fibroin gene that provides high tensile strength.</title>
        <authorList>
            <person name="Kono N."/>
            <person name="Nakamura H."/>
            <person name="Ohtoshi R."/>
            <person name="Tomita M."/>
            <person name="Numata K."/>
            <person name="Arakawa K."/>
        </authorList>
    </citation>
    <scope>NUCLEOTIDE SEQUENCE [LARGE SCALE GENOMIC DNA]</scope>
</reference>
<comment type="caution">
    <text evidence="1">The sequence shown here is derived from an EMBL/GenBank/DDBJ whole genome shotgun (WGS) entry which is preliminary data.</text>
</comment>
<protein>
    <submittedName>
        <fullName evidence="1">Uncharacterized protein</fullName>
    </submittedName>
</protein>
<gene>
    <name evidence="1" type="ORF">EVAR_3063_1</name>
</gene>
<dbReference type="AlphaFoldDB" id="A0A4C1SUL2"/>
<dbReference type="Proteomes" id="UP000299102">
    <property type="component" value="Unassembled WGS sequence"/>
</dbReference>
<proteinExistence type="predicted"/>